<feature type="binding site" evidence="7">
    <location>
        <position position="267"/>
    </location>
    <ligand>
        <name>carbamoyl phosphate</name>
        <dbReference type="ChEBI" id="CHEBI:58228"/>
    </ligand>
</feature>
<dbReference type="EC" id="2.1.3.2" evidence="7"/>
<organism evidence="10 11">
    <name type="scientific">Candidatus Jettenia ecosi</name>
    <dbReference type="NCBI Taxonomy" id="2494326"/>
    <lineage>
        <taxon>Bacteria</taxon>
        <taxon>Pseudomonadati</taxon>
        <taxon>Planctomycetota</taxon>
        <taxon>Candidatus Brocadiia</taxon>
        <taxon>Candidatus Brocadiales</taxon>
        <taxon>Candidatus Brocadiaceae</taxon>
        <taxon>Candidatus Jettenia</taxon>
    </lineage>
</organism>
<evidence type="ECO:0000259" key="9">
    <source>
        <dbReference type="Pfam" id="PF02729"/>
    </source>
</evidence>
<dbReference type="InterPro" id="IPR006130">
    <property type="entry name" value="Asp/Orn_carbamoylTrfase"/>
</dbReference>
<feature type="binding site" evidence="7">
    <location>
        <position position="132"/>
    </location>
    <ligand>
        <name>carbamoyl phosphate</name>
        <dbReference type="ChEBI" id="CHEBI:58228"/>
    </ligand>
</feature>
<evidence type="ECO:0000256" key="2">
    <source>
        <dbReference type="ARBA" id="ARBA00008896"/>
    </source>
</evidence>
<comment type="caution">
    <text evidence="10">The sequence shown here is derived from an EMBL/GenBank/DDBJ whole genome shotgun (WGS) entry which is preliminary data.</text>
</comment>
<dbReference type="GO" id="GO:0044205">
    <property type="term" value="P:'de novo' UMP biosynthetic process"/>
    <property type="evidence" value="ECO:0007669"/>
    <property type="project" value="UniProtKB-UniRule"/>
</dbReference>
<dbReference type="InterPro" id="IPR036901">
    <property type="entry name" value="Asp/Orn_carbamoylTrfase_sf"/>
</dbReference>
<dbReference type="PANTHER" id="PTHR45753">
    <property type="entry name" value="ORNITHINE CARBAMOYLTRANSFERASE, MITOCHONDRIAL"/>
    <property type="match status" value="1"/>
</dbReference>
<feature type="binding site" evidence="7">
    <location>
        <position position="135"/>
    </location>
    <ligand>
        <name>carbamoyl phosphate</name>
        <dbReference type="ChEBI" id="CHEBI:58228"/>
    </ligand>
</feature>
<dbReference type="NCBIfam" id="TIGR00670">
    <property type="entry name" value="asp_carb_tr"/>
    <property type="match status" value="1"/>
</dbReference>
<keyword evidence="4 7" id="KW-0665">Pyrimidine biosynthesis</keyword>
<comment type="pathway">
    <text evidence="1 7">Pyrimidine metabolism; UMP biosynthesis via de novo pathway; (S)-dihydroorotate from bicarbonate: step 2/3.</text>
</comment>
<dbReference type="PROSITE" id="PS00097">
    <property type="entry name" value="CARBAMOYLTRANSFERASE"/>
    <property type="match status" value="1"/>
</dbReference>
<feature type="binding site" evidence="7">
    <location>
        <position position="226"/>
    </location>
    <ligand>
        <name>L-aspartate</name>
        <dbReference type="ChEBI" id="CHEBI:29991"/>
    </ligand>
</feature>
<evidence type="ECO:0000256" key="7">
    <source>
        <dbReference type="HAMAP-Rule" id="MF_00001"/>
    </source>
</evidence>
<dbReference type="Pfam" id="PF00185">
    <property type="entry name" value="OTCace"/>
    <property type="match status" value="1"/>
</dbReference>
<dbReference type="GO" id="GO:0016597">
    <property type="term" value="F:amino acid binding"/>
    <property type="evidence" value="ECO:0007669"/>
    <property type="project" value="InterPro"/>
</dbReference>
<reference evidence="10 11" key="1">
    <citation type="submission" date="2019-04" db="EMBL/GenBank/DDBJ databases">
        <title>Genome of a novel bacterium Candidatus Jettenia ecosi reconstructed from metagenome of an anammox bioreactor.</title>
        <authorList>
            <person name="Mardanov A.V."/>
            <person name="Beletsky A.V."/>
            <person name="Ravin N.V."/>
            <person name="Botchkova E.A."/>
            <person name="Litti Y.V."/>
            <person name="Nozhevnikova A.N."/>
        </authorList>
    </citation>
    <scope>NUCLEOTIDE SEQUENCE [LARGE SCALE GENOMIC DNA]</scope>
    <source>
        <strain evidence="10">J2</strain>
    </source>
</reference>
<feature type="binding site" evidence="7">
    <location>
        <position position="83"/>
    </location>
    <ligand>
        <name>L-aspartate</name>
        <dbReference type="ChEBI" id="CHEBI:29991"/>
    </ligand>
</feature>
<dbReference type="Gene3D" id="3.40.50.1370">
    <property type="entry name" value="Aspartate/ornithine carbamoyltransferase"/>
    <property type="match status" value="2"/>
</dbReference>
<proteinExistence type="inferred from homology"/>
<dbReference type="UniPathway" id="UPA00070">
    <property type="reaction ID" value="UER00116"/>
</dbReference>
<dbReference type="FunFam" id="3.40.50.1370:FF:000002">
    <property type="entry name" value="Aspartate carbamoyltransferase 2"/>
    <property type="match status" value="1"/>
</dbReference>
<dbReference type="AlphaFoldDB" id="A0A533Q9H2"/>
<comment type="similarity">
    <text evidence="2 7">Belongs to the aspartate/ornithine carbamoyltransferase superfamily. ATCase family.</text>
</comment>
<feature type="binding site" evidence="7">
    <location>
        <position position="54"/>
    </location>
    <ligand>
        <name>carbamoyl phosphate</name>
        <dbReference type="ChEBI" id="CHEBI:58228"/>
    </ligand>
</feature>
<dbReference type="PRINTS" id="PR00101">
    <property type="entry name" value="ATCASE"/>
</dbReference>
<dbReference type="SUPFAM" id="SSF53671">
    <property type="entry name" value="Aspartate/ornithine carbamoyltransferase"/>
    <property type="match status" value="1"/>
</dbReference>
<feature type="binding site" evidence="7">
    <location>
        <position position="104"/>
    </location>
    <ligand>
        <name>carbamoyl phosphate</name>
        <dbReference type="ChEBI" id="CHEBI:58228"/>
    </ligand>
</feature>
<evidence type="ECO:0000256" key="4">
    <source>
        <dbReference type="ARBA" id="ARBA00022975"/>
    </source>
</evidence>
<sequence length="308" mass="34823">MVSFKQRDIISIRHFNKEELLYILDLAKQMERTTYTDTLKDKILASLFFEPSTRTRLSFESAMQRLGGMVIGFADSGITSVAKGESLRDSVKIIEGYCDIIVLRHYLEGSAQLAADVVNIPVINAGDGANQHPTQTFLDLYTIQKTKGALEGLTIGFLGDLKYGRTVHSLAYALAYFGAEMFFISPPGLRMPRDSIDELKDRKVKCYEHESLSGISKKLDVIYCTRIQKERFADPVEFEKVRGVYRLSKAMLEELEIKKDLKILHPLPRVDEMDESLDKTNYAVYFHQARNGVPVRKAILSAVLGVIE</sequence>
<evidence type="ECO:0000256" key="6">
    <source>
        <dbReference type="ARBA" id="ARBA00048859"/>
    </source>
</evidence>
<evidence type="ECO:0000313" key="11">
    <source>
        <dbReference type="Proteomes" id="UP000319783"/>
    </source>
</evidence>
<dbReference type="GO" id="GO:0006207">
    <property type="term" value="P:'de novo' pyrimidine nucleobase biosynthetic process"/>
    <property type="evidence" value="ECO:0007669"/>
    <property type="project" value="InterPro"/>
</dbReference>
<name>A0A533Q9H2_9BACT</name>
<dbReference type="EMBL" id="SULG01000054">
    <property type="protein sequence ID" value="TLD41302.1"/>
    <property type="molecule type" value="Genomic_DNA"/>
</dbReference>
<evidence type="ECO:0000259" key="8">
    <source>
        <dbReference type="Pfam" id="PF00185"/>
    </source>
</evidence>
<evidence type="ECO:0000256" key="3">
    <source>
        <dbReference type="ARBA" id="ARBA00022679"/>
    </source>
</evidence>
<protein>
    <recommendedName>
        <fullName evidence="7">Aspartate carbamoyltransferase</fullName>
        <ecNumber evidence="7">2.1.3.2</ecNumber>
    </recommendedName>
    <alternativeName>
        <fullName evidence="7">Aspartate transcarbamylase</fullName>
        <shortName evidence="7">ATCase</shortName>
    </alternativeName>
</protein>
<dbReference type="Pfam" id="PF02729">
    <property type="entry name" value="OTCace_N"/>
    <property type="match status" value="1"/>
</dbReference>
<comment type="function">
    <text evidence="5 7">Catalyzes the condensation of carbamoyl phosphate and aspartate to form carbamoyl aspartate and inorganic phosphate, the committed step in the de novo pyrimidine nucleotide biosynthesis pathway.</text>
</comment>
<dbReference type="HAMAP" id="MF_00001">
    <property type="entry name" value="Asp_carb_tr"/>
    <property type="match status" value="1"/>
</dbReference>
<dbReference type="GO" id="GO:0006520">
    <property type="term" value="P:amino acid metabolic process"/>
    <property type="evidence" value="ECO:0007669"/>
    <property type="project" value="InterPro"/>
</dbReference>
<evidence type="ECO:0000256" key="5">
    <source>
        <dbReference type="ARBA" id="ARBA00043884"/>
    </source>
</evidence>
<dbReference type="FunFam" id="3.40.50.1370:FF:000001">
    <property type="entry name" value="Aspartate carbamoyltransferase"/>
    <property type="match status" value="1"/>
</dbReference>
<accession>A0A533Q9H2</accession>
<evidence type="ECO:0000256" key="1">
    <source>
        <dbReference type="ARBA" id="ARBA00004852"/>
    </source>
</evidence>
<dbReference type="PRINTS" id="PR00100">
    <property type="entry name" value="AOTCASE"/>
</dbReference>
<dbReference type="InterPro" id="IPR006131">
    <property type="entry name" value="Asp_carbamoyltransf_Asp/Orn-bd"/>
</dbReference>
<evidence type="ECO:0000313" key="10">
    <source>
        <dbReference type="EMBL" id="TLD41302.1"/>
    </source>
</evidence>
<feature type="domain" description="Aspartate/ornithine carbamoyltransferase Asp/Orn-binding" evidence="8">
    <location>
        <begin position="151"/>
        <end position="302"/>
    </location>
</feature>
<dbReference type="PANTHER" id="PTHR45753:SF6">
    <property type="entry name" value="ASPARTATE CARBAMOYLTRANSFERASE"/>
    <property type="match status" value="1"/>
</dbReference>
<feature type="binding site" evidence="7">
    <location>
        <position position="268"/>
    </location>
    <ligand>
        <name>carbamoyl phosphate</name>
        <dbReference type="ChEBI" id="CHEBI:58228"/>
    </ligand>
</feature>
<comment type="catalytic activity">
    <reaction evidence="6 7">
        <text>carbamoyl phosphate + L-aspartate = N-carbamoyl-L-aspartate + phosphate + H(+)</text>
        <dbReference type="Rhea" id="RHEA:20013"/>
        <dbReference type="ChEBI" id="CHEBI:15378"/>
        <dbReference type="ChEBI" id="CHEBI:29991"/>
        <dbReference type="ChEBI" id="CHEBI:32814"/>
        <dbReference type="ChEBI" id="CHEBI:43474"/>
        <dbReference type="ChEBI" id="CHEBI:58228"/>
        <dbReference type="EC" id="2.1.3.2"/>
    </reaction>
</comment>
<feature type="binding site" evidence="7">
    <location>
        <position position="55"/>
    </location>
    <ligand>
        <name>carbamoyl phosphate</name>
        <dbReference type="ChEBI" id="CHEBI:58228"/>
    </ligand>
</feature>
<keyword evidence="3 7" id="KW-0808">Transferase</keyword>
<gene>
    <name evidence="7" type="primary">pyrB</name>
    <name evidence="10" type="ORF">JETT_2456</name>
</gene>
<feature type="binding site" evidence="7">
    <location>
        <position position="165"/>
    </location>
    <ligand>
        <name>L-aspartate</name>
        <dbReference type="ChEBI" id="CHEBI:29991"/>
    </ligand>
</feature>
<feature type="domain" description="Aspartate/ornithine carbamoyltransferase carbamoyl-P binding" evidence="9">
    <location>
        <begin position="7"/>
        <end position="144"/>
    </location>
</feature>
<dbReference type="Proteomes" id="UP000319783">
    <property type="component" value="Unassembled WGS sequence"/>
</dbReference>
<comment type="subunit">
    <text evidence="7">Heterododecamer (2C3:3R2) of six catalytic PyrB chains organized as two trimers (C3), and six regulatory PyrI chains organized as three dimers (R2).</text>
</comment>
<dbReference type="InterPro" id="IPR002082">
    <property type="entry name" value="Asp_carbamoyltransf"/>
</dbReference>
<dbReference type="NCBIfam" id="NF002032">
    <property type="entry name" value="PRK00856.1"/>
    <property type="match status" value="1"/>
</dbReference>
<dbReference type="InterPro" id="IPR006132">
    <property type="entry name" value="Asp/Orn_carbamoyltranf_P-bd"/>
</dbReference>
<dbReference type="GO" id="GO:0004070">
    <property type="term" value="F:aspartate carbamoyltransferase activity"/>
    <property type="evidence" value="ECO:0007669"/>
    <property type="project" value="UniProtKB-UniRule"/>
</dbReference>